<proteinExistence type="predicted"/>
<keyword evidence="2" id="KW-0812">Transmembrane</keyword>
<feature type="transmembrane region" description="Helical" evidence="2">
    <location>
        <begin position="188"/>
        <end position="210"/>
    </location>
</feature>
<sequence>MARKPRPIDPAAGPLQAFAHDLRLVREQAGNPTYRALATTAGFGATTLSDAAGGVRPPSLEVTLAYVGACGGDTAEWEARWRELNRVLNDQRVAEAREQAPPTPDQAVPDDPDQSIPDGPDPAVPDDPSAEPAAEPIPDAAGATSPAANPTDATDATDASNPAATGSPDPDAPAPRGRRWWPAGRRGTVTAGLAAVVVVALLVVLLPMLLGDKHKQDALSCGPMPPSPTAGSAAQDFIGVTYGQGAHVRSGASLNSTTINTVPPGCRLHLTGYCLGDVVFDPTGGAPDIRWFKVYGGGVVASAIIHGNPPGTMQASDCPADTPAPSGVGLTVERSLDNPDTLQLQTTGTHLGIVGYAAFYAAAPPTPAGTSPTPASASPAPAGQAGWHQVQMVGSLSNNFLYRWQATGLTAAPQPITVVAAACLGGDGPTDAADARTAPAAGSDQPGQPVELTPEQWSTARQAACRYPNAGFVTNMG</sequence>
<feature type="region of interest" description="Disordered" evidence="1">
    <location>
        <begin position="95"/>
        <end position="183"/>
    </location>
</feature>
<dbReference type="EMBL" id="VIWT01000001">
    <property type="protein sequence ID" value="TWF96798.1"/>
    <property type="molecule type" value="Genomic_DNA"/>
</dbReference>
<comment type="caution">
    <text evidence="3">The sequence shown here is derived from an EMBL/GenBank/DDBJ whole genome shotgun (WGS) entry which is preliminary data.</text>
</comment>
<keyword evidence="4" id="KW-1185">Reference proteome</keyword>
<accession>A0A561UBR1</accession>
<evidence type="ECO:0000256" key="1">
    <source>
        <dbReference type="SAM" id="MobiDB-lite"/>
    </source>
</evidence>
<dbReference type="AlphaFoldDB" id="A0A561UBR1"/>
<keyword evidence="2" id="KW-1133">Transmembrane helix</keyword>
<keyword evidence="2" id="KW-0472">Membrane</keyword>
<dbReference type="Proteomes" id="UP000317940">
    <property type="component" value="Unassembled WGS sequence"/>
</dbReference>
<evidence type="ECO:0000313" key="4">
    <source>
        <dbReference type="Proteomes" id="UP000317940"/>
    </source>
</evidence>
<feature type="compositionally biased region" description="Low complexity" evidence="1">
    <location>
        <begin position="126"/>
        <end position="169"/>
    </location>
</feature>
<dbReference type="RefSeq" id="WP_145903103.1">
    <property type="nucleotide sequence ID" value="NZ_BAAAMZ010000004.1"/>
</dbReference>
<evidence type="ECO:0000313" key="3">
    <source>
        <dbReference type="EMBL" id="TWF96798.1"/>
    </source>
</evidence>
<evidence type="ECO:0008006" key="5">
    <source>
        <dbReference type="Google" id="ProtNLM"/>
    </source>
</evidence>
<name>A0A561UBR1_9ACTN</name>
<dbReference type="OrthoDB" id="3688891at2"/>
<feature type="region of interest" description="Disordered" evidence="1">
    <location>
        <begin position="430"/>
        <end position="452"/>
    </location>
</feature>
<gene>
    <name evidence="3" type="ORF">FHX73_11571</name>
</gene>
<reference evidence="3 4" key="1">
    <citation type="submission" date="2019-06" db="EMBL/GenBank/DDBJ databases">
        <title>Sequencing the genomes of 1000 actinobacteria strains.</title>
        <authorList>
            <person name="Klenk H.-P."/>
        </authorList>
    </citation>
    <scope>NUCLEOTIDE SEQUENCE [LARGE SCALE GENOMIC DNA]</scope>
    <source>
        <strain evidence="3 4">DSM 44826</strain>
    </source>
</reference>
<organism evidence="3 4">
    <name type="scientific">Kitasatospora viridis</name>
    <dbReference type="NCBI Taxonomy" id="281105"/>
    <lineage>
        <taxon>Bacteria</taxon>
        <taxon>Bacillati</taxon>
        <taxon>Actinomycetota</taxon>
        <taxon>Actinomycetes</taxon>
        <taxon>Kitasatosporales</taxon>
        <taxon>Streptomycetaceae</taxon>
        <taxon>Kitasatospora</taxon>
    </lineage>
</organism>
<protein>
    <recommendedName>
        <fullName evidence="5">Helix-turn-helix protein</fullName>
    </recommendedName>
</protein>
<evidence type="ECO:0000256" key="2">
    <source>
        <dbReference type="SAM" id="Phobius"/>
    </source>
</evidence>
<feature type="compositionally biased region" description="Low complexity" evidence="1">
    <location>
        <begin position="430"/>
        <end position="444"/>
    </location>
</feature>